<dbReference type="PATRIC" id="fig|389348.3.peg.2526"/>
<dbReference type="KEGG" id="pnl:PNK_2250"/>
<dbReference type="Proteomes" id="UP000069902">
    <property type="component" value="Chromosome cPNK"/>
</dbReference>
<proteinExistence type="predicted"/>
<dbReference type="Gene3D" id="1.10.3290.20">
    <property type="match status" value="1"/>
</dbReference>
<organism evidence="1 2">
    <name type="scientific">Candidatus Protochlamydia naegleriophila</name>
    <dbReference type="NCBI Taxonomy" id="389348"/>
    <lineage>
        <taxon>Bacteria</taxon>
        <taxon>Pseudomonadati</taxon>
        <taxon>Chlamydiota</taxon>
        <taxon>Chlamydiia</taxon>
        <taxon>Parachlamydiales</taxon>
        <taxon>Parachlamydiaceae</taxon>
        <taxon>Candidatus Protochlamydia</taxon>
    </lineage>
</organism>
<dbReference type="SUPFAM" id="SSF103383">
    <property type="entry name" value="Antivirulence factor"/>
    <property type="match status" value="1"/>
</dbReference>
<dbReference type="InParanoid" id="A0A0U5JCX9"/>
<protein>
    <recommendedName>
        <fullName evidence="3">Ankyrin repeat-containing protein</fullName>
    </recommendedName>
</protein>
<dbReference type="EMBL" id="LN879502">
    <property type="protein sequence ID" value="CUI17849.1"/>
    <property type="molecule type" value="Genomic_DNA"/>
</dbReference>
<dbReference type="SUPFAM" id="SSF140860">
    <property type="entry name" value="Pseudo ankyrin repeat-like"/>
    <property type="match status" value="1"/>
</dbReference>
<sequence>MVNFNSSIQFMMKYDTTLVIQDEKGLQPLEITANSGFYPISVSRPEELKYANVFIISNFFKHLVNYNQLNAKQIVDVISNFQEIKAKEIQNPKITALINDTILNINAAIEAQKQMAKEAFQHFLYNINERSLSFPNSYKDILGAGAQSYLSNPQNLKEELLKLILDAPFWKNQNYVGAQSKEPYTKMAEKDFCIYMIIFRFFELFKNGDNIAFDMLLNKCSGTEGIDFNSQLPLDNPAQASMLAYVILDKMSIIDYLCACNDLTYQELDLLVEHILQSSSLDISQLISSKTFIWAIAYRNHKLLDLIAEYAQNSALQSPEVIQFLMSYQNIEATRLLMKRGLSLELSSESLLMGITKGFHDWICWALEQGLKVDSNDQGKLMQEAVAYGNLKMIKALQSAQSNASLPPFQDLVKELNSLEEEQKKLKLYQLCLNSPLENVYELMEVYPEFKADISAMMPNLPYAVRFPVLSFKSIVSTDHQTYTKQTEAYAKENAAFVQTYLPQFAKQTWHQTLAAIMANRIERNPKLPIGYTELRVAKASQPPIDIGSYSIIKNNAFPPLIWSHQSITPIVTHLSSPDPRLAYLTSRYTPAYYFLMKERESGQLMESENISTTRFRTGKGHHFQFYYTLPNQERVLTTRVLIQASSDGLPTEMNVFSFTGWFHTPPESLLKLEEHMEELHQEIIHFKLDSGDPASKKALMEKIARGYWLVSTMCETERGTPHNAMMWLNLVYSHHGLPPPIPKQEFYFLDNIMLMMPIDKAIKEWENFFEPLPKV</sequence>
<dbReference type="InterPro" id="IPR036231">
    <property type="entry name" value="Avirulence_B/C_sf"/>
</dbReference>
<accession>A0A0U5JCX9</accession>
<evidence type="ECO:0000313" key="1">
    <source>
        <dbReference type="EMBL" id="CUI17849.1"/>
    </source>
</evidence>
<name>A0A0U5JCX9_9BACT</name>
<keyword evidence="2" id="KW-1185">Reference proteome</keyword>
<evidence type="ECO:0000313" key="2">
    <source>
        <dbReference type="Proteomes" id="UP000069902"/>
    </source>
</evidence>
<gene>
    <name evidence="1" type="ORF">PNK_2250</name>
</gene>
<reference evidence="2" key="1">
    <citation type="submission" date="2015-09" db="EMBL/GenBank/DDBJ databases">
        <authorList>
            <person name="Bertelli C."/>
        </authorList>
    </citation>
    <scope>NUCLEOTIDE SEQUENCE [LARGE SCALE GENOMIC DNA]</scope>
    <source>
        <strain evidence="2">KNic</strain>
    </source>
</reference>
<dbReference type="AlphaFoldDB" id="A0A0U5JCX9"/>
<dbReference type="RefSeq" id="WP_059062085.1">
    <property type="nucleotide sequence ID" value="NZ_LN879502.1"/>
</dbReference>
<evidence type="ECO:0008006" key="3">
    <source>
        <dbReference type="Google" id="ProtNLM"/>
    </source>
</evidence>